<gene>
    <name evidence="2" type="ORF">SAMN05421837_11058</name>
</gene>
<name>A0A1H5RD94_9PSEU</name>
<protein>
    <recommendedName>
        <fullName evidence="1">Trypsin-co-occurring domain-containing protein</fullName>
    </recommendedName>
</protein>
<feature type="domain" description="Trypsin-co-occurring" evidence="1">
    <location>
        <begin position="9"/>
        <end position="100"/>
    </location>
</feature>
<dbReference type="InterPro" id="IPR045794">
    <property type="entry name" value="Trypco1"/>
</dbReference>
<keyword evidence="3" id="KW-1185">Reference proteome</keyword>
<dbReference type="Pfam" id="PF19493">
    <property type="entry name" value="Trypco1"/>
    <property type="match status" value="1"/>
</dbReference>
<evidence type="ECO:0000313" key="2">
    <source>
        <dbReference type="EMBL" id="SEF36309.1"/>
    </source>
</evidence>
<proteinExistence type="predicted"/>
<sequence length="121" mass="13039">MAELISYQLDSGVVRVEVDDDEFARVSRTGDLDTTTRILASALGQVRDAADTALRQFRGMISKPDEVQIEFGVKLTAQAGAVIAKSGLEGQLKVKLAWRRDTADEDEEVDQSAADPTPSGS</sequence>
<dbReference type="AlphaFoldDB" id="A0A1H5RD94"/>
<dbReference type="EMBL" id="FNUJ01000010">
    <property type="protein sequence ID" value="SEF36309.1"/>
    <property type="molecule type" value="Genomic_DNA"/>
</dbReference>
<reference evidence="3" key="1">
    <citation type="submission" date="2016-10" db="EMBL/GenBank/DDBJ databases">
        <authorList>
            <person name="Varghese N."/>
            <person name="Submissions S."/>
        </authorList>
    </citation>
    <scope>NUCLEOTIDE SEQUENCE [LARGE SCALE GENOMIC DNA]</scope>
    <source>
        <strain evidence="3">DSM 44654</strain>
    </source>
</reference>
<dbReference type="NCBIfam" id="NF041216">
    <property type="entry name" value="CU044_2847_fam"/>
    <property type="match status" value="1"/>
</dbReference>
<accession>A0A1H5RD94</accession>
<evidence type="ECO:0000313" key="3">
    <source>
        <dbReference type="Proteomes" id="UP000198878"/>
    </source>
</evidence>
<dbReference type="OrthoDB" id="574243at2"/>
<dbReference type="RefSeq" id="WP_086675330.1">
    <property type="nucleotide sequence ID" value="NZ_FNUJ01000010.1"/>
</dbReference>
<evidence type="ECO:0000259" key="1">
    <source>
        <dbReference type="Pfam" id="PF19493"/>
    </source>
</evidence>
<dbReference type="Proteomes" id="UP000198878">
    <property type="component" value="Unassembled WGS sequence"/>
</dbReference>
<organism evidence="2 3">
    <name type="scientific">Amycolatopsis pretoriensis</name>
    <dbReference type="NCBI Taxonomy" id="218821"/>
    <lineage>
        <taxon>Bacteria</taxon>
        <taxon>Bacillati</taxon>
        <taxon>Actinomycetota</taxon>
        <taxon>Actinomycetes</taxon>
        <taxon>Pseudonocardiales</taxon>
        <taxon>Pseudonocardiaceae</taxon>
        <taxon>Amycolatopsis</taxon>
    </lineage>
</organism>
<dbReference type="STRING" id="218821.SAMN05421837_11058"/>